<accession>A0AAW1SQN0</accession>
<evidence type="ECO:0000256" key="10">
    <source>
        <dbReference type="ARBA" id="ARBA00023242"/>
    </source>
</evidence>
<evidence type="ECO:0000313" key="13">
    <source>
        <dbReference type="EMBL" id="KAK9850795.1"/>
    </source>
</evidence>
<dbReference type="GO" id="GO:0003697">
    <property type="term" value="F:single-stranded DNA binding"/>
    <property type="evidence" value="ECO:0007669"/>
    <property type="project" value="TreeGrafter"/>
</dbReference>
<evidence type="ECO:0000256" key="1">
    <source>
        <dbReference type="ARBA" id="ARBA00001936"/>
    </source>
</evidence>
<feature type="region of interest" description="Disordered" evidence="11">
    <location>
        <begin position="97"/>
        <end position="136"/>
    </location>
</feature>
<feature type="region of interest" description="Disordered" evidence="11">
    <location>
        <begin position="52"/>
        <end position="79"/>
    </location>
</feature>
<evidence type="ECO:0000256" key="9">
    <source>
        <dbReference type="ARBA" id="ARBA00023204"/>
    </source>
</evidence>
<evidence type="ECO:0000313" key="14">
    <source>
        <dbReference type="Proteomes" id="UP001485043"/>
    </source>
</evidence>
<keyword evidence="5" id="KW-0479">Metal-binding</keyword>
<dbReference type="GO" id="GO:0070260">
    <property type="term" value="F:5'-tyrosyl-DNA phosphodiesterase activity"/>
    <property type="evidence" value="ECO:0007669"/>
    <property type="project" value="TreeGrafter"/>
</dbReference>
<dbReference type="EMBL" id="JALJOV010001271">
    <property type="protein sequence ID" value="KAK9850795.1"/>
    <property type="molecule type" value="Genomic_DNA"/>
</dbReference>
<feature type="domain" description="Endonuclease/exonuclease/phosphatase" evidence="12">
    <location>
        <begin position="144"/>
        <end position="396"/>
    </location>
</feature>
<evidence type="ECO:0000256" key="7">
    <source>
        <dbReference type="ARBA" id="ARBA00022801"/>
    </source>
</evidence>
<dbReference type="InterPro" id="IPR051547">
    <property type="entry name" value="TDP2-like"/>
</dbReference>
<dbReference type="GO" id="GO:0004518">
    <property type="term" value="F:nuclease activity"/>
    <property type="evidence" value="ECO:0007669"/>
    <property type="project" value="UniProtKB-KW"/>
</dbReference>
<evidence type="ECO:0000256" key="6">
    <source>
        <dbReference type="ARBA" id="ARBA00022763"/>
    </source>
</evidence>
<dbReference type="PANTHER" id="PTHR15822">
    <property type="entry name" value="TRAF AND TNF RECEPTOR-ASSOCIATED PROTEIN"/>
    <property type="match status" value="1"/>
</dbReference>
<keyword evidence="6" id="KW-0227">DNA damage</keyword>
<reference evidence="13 14" key="1">
    <citation type="journal article" date="2024" name="Nat. Commun.">
        <title>Phylogenomics reveals the evolutionary origins of lichenization in chlorophyte algae.</title>
        <authorList>
            <person name="Puginier C."/>
            <person name="Libourel C."/>
            <person name="Otte J."/>
            <person name="Skaloud P."/>
            <person name="Haon M."/>
            <person name="Grisel S."/>
            <person name="Petersen M."/>
            <person name="Berrin J.G."/>
            <person name="Delaux P.M."/>
            <person name="Dal Grande F."/>
            <person name="Keller J."/>
        </authorList>
    </citation>
    <scope>NUCLEOTIDE SEQUENCE [LARGE SCALE GENOMIC DNA]</scope>
    <source>
        <strain evidence="13 14">SAG 2523</strain>
    </source>
</reference>
<evidence type="ECO:0000256" key="5">
    <source>
        <dbReference type="ARBA" id="ARBA00022723"/>
    </source>
</evidence>
<keyword evidence="14" id="KW-1185">Reference proteome</keyword>
<dbReference type="CDD" id="cd09080">
    <property type="entry name" value="TDP2"/>
    <property type="match status" value="1"/>
</dbReference>
<evidence type="ECO:0000256" key="11">
    <source>
        <dbReference type="SAM" id="MobiDB-lite"/>
    </source>
</evidence>
<evidence type="ECO:0000259" key="12">
    <source>
        <dbReference type="Pfam" id="PF03372"/>
    </source>
</evidence>
<dbReference type="GO" id="GO:0046872">
    <property type="term" value="F:metal ion binding"/>
    <property type="evidence" value="ECO:0007669"/>
    <property type="project" value="UniProtKB-KW"/>
</dbReference>
<dbReference type="SUPFAM" id="SSF56219">
    <property type="entry name" value="DNase I-like"/>
    <property type="match status" value="1"/>
</dbReference>
<feature type="compositionally biased region" description="Polar residues" evidence="11">
    <location>
        <begin position="54"/>
        <end position="76"/>
    </location>
</feature>
<protein>
    <recommendedName>
        <fullName evidence="12">Endonuclease/exonuclease/phosphatase domain-containing protein</fullName>
    </recommendedName>
</protein>
<proteinExistence type="predicted"/>
<name>A0AAW1SQN0_9CHLO</name>
<keyword evidence="8" id="KW-0460">Magnesium</keyword>
<organism evidence="13 14">
    <name type="scientific">Apatococcus fuscideae</name>
    <dbReference type="NCBI Taxonomy" id="2026836"/>
    <lineage>
        <taxon>Eukaryota</taxon>
        <taxon>Viridiplantae</taxon>
        <taxon>Chlorophyta</taxon>
        <taxon>core chlorophytes</taxon>
        <taxon>Trebouxiophyceae</taxon>
        <taxon>Chlorellales</taxon>
        <taxon>Chlorellaceae</taxon>
        <taxon>Apatococcus</taxon>
    </lineage>
</organism>
<dbReference type="PANTHER" id="PTHR15822:SF4">
    <property type="entry name" value="TYROSYL-DNA PHOSPHODIESTERASE 2"/>
    <property type="match status" value="1"/>
</dbReference>
<dbReference type="Pfam" id="PF03372">
    <property type="entry name" value="Exo_endo_phos"/>
    <property type="match status" value="1"/>
</dbReference>
<sequence length="408" mass="45426">MSKDLKDLVDLTDSPAPAEKTKPSAQATKRQRDDAEIIDFVSREDIMKFAAKANQKQRVTSPLNDSTGQTGNVQEESSAKADNLWLKQLWSNRIALRGEPSNSNDPPEDQPARVTATGAEAGPSGRQASAAKAPSRQQSGVTLITWNVWFEEDIALEARMAAIGETVREKGYPDVLLFQEMTPRIHHIMSSASWSQHYSKSSPPPNMRYFTSVFFKKDSVNCSTGSQERMYPISIQARGLRLMRGTVGGHDLLIATTHLESPLGNRDMRSDERKAQLKQAMIWMGNEPSSSNSVLAGDLNWNTQDGDLPLPPDWHDAWSRLRPGEPGLTYDKATNPMLGVRMMKWGKRIDRVLCKLSSLRLQGIQMVGMKRITGAVRYKQERNQSIVELPVLPSDHYGLFVELAPIAA</sequence>
<gene>
    <name evidence="13" type="ORF">WJX84_002725</name>
</gene>
<dbReference type="Gene3D" id="3.60.10.10">
    <property type="entry name" value="Endonuclease/exonuclease/phosphatase"/>
    <property type="match status" value="1"/>
</dbReference>
<keyword evidence="7" id="KW-0378">Hydrolase</keyword>
<dbReference type="Proteomes" id="UP001485043">
    <property type="component" value="Unassembled WGS sequence"/>
</dbReference>
<comment type="caution">
    <text evidence="13">The sequence shown here is derived from an EMBL/GenBank/DDBJ whole genome shotgun (WGS) entry which is preliminary data.</text>
</comment>
<comment type="subcellular location">
    <subcellularLocation>
        <location evidence="3">Nucleus</location>
        <location evidence="3">PML body</location>
    </subcellularLocation>
</comment>
<evidence type="ECO:0000256" key="3">
    <source>
        <dbReference type="ARBA" id="ARBA00004322"/>
    </source>
</evidence>
<evidence type="ECO:0000256" key="4">
    <source>
        <dbReference type="ARBA" id="ARBA00022722"/>
    </source>
</evidence>
<comment type="cofactor">
    <cofactor evidence="1">
        <name>Mn(2+)</name>
        <dbReference type="ChEBI" id="CHEBI:29035"/>
    </cofactor>
</comment>
<keyword evidence="4" id="KW-0540">Nuclease</keyword>
<dbReference type="InterPro" id="IPR005135">
    <property type="entry name" value="Endo/exonuclease/phosphatase"/>
</dbReference>
<feature type="region of interest" description="Disordered" evidence="11">
    <location>
        <begin position="1"/>
        <end position="34"/>
    </location>
</feature>
<evidence type="ECO:0000256" key="8">
    <source>
        <dbReference type="ARBA" id="ARBA00022842"/>
    </source>
</evidence>
<comment type="cofactor">
    <cofactor evidence="2">
        <name>Mg(2+)</name>
        <dbReference type="ChEBI" id="CHEBI:18420"/>
    </cofactor>
</comment>
<keyword evidence="9" id="KW-0234">DNA repair</keyword>
<dbReference type="GO" id="GO:0006302">
    <property type="term" value="P:double-strand break repair"/>
    <property type="evidence" value="ECO:0007669"/>
    <property type="project" value="TreeGrafter"/>
</dbReference>
<keyword evidence="10" id="KW-0539">Nucleus</keyword>
<dbReference type="AlphaFoldDB" id="A0AAW1SQN0"/>
<dbReference type="InterPro" id="IPR036691">
    <property type="entry name" value="Endo/exonu/phosph_ase_sf"/>
</dbReference>
<dbReference type="GO" id="GO:0005737">
    <property type="term" value="C:cytoplasm"/>
    <property type="evidence" value="ECO:0007669"/>
    <property type="project" value="TreeGrafter"/>
</dbReference>
<evidence type="ECO:0000256" key="2">
    <source>
        <dbReference type="ARBA" id="ARBA00001946"/>
    </source>
</evidence>